<dbReference type="AlphaFoldDB" id="A0A813LVN7"/>
<dbReference type="Proteomes" id="UP000626109">
    <property type="component" value="Unassembled WGS sequence"/>
</dbReference>
<feature type="domain" description="Methyltransferase FkbM" evidence="1">
    <location>
        <begin position="44"/>
        <end position="196"/>
    </location>
</feature>
<proteinExistence type="predicted"/>
<evidence type="ECO:0000313" key="2">
    <source>
        <dbReference type="EMBL" id="CAE8739184.1"/>
    </source>
</evidence>
<dbReference type="InterPro" id="IPR006342">
    <property type="entry name" value="FkbM_mtfrase"/>
</dbReference>
<dbReference type="Gene3D" id="3.40.50.150">
    <property type="entry name" value="Vaccinia Virus protein VP39"/>
    <property type="match status" value="1"/>
</dbReference>
<dbReference type="SUPFAM" id="SSF53335">
    <property type="entry name" value="S-adenosyl-L-methionine-dependent methyltransferases"/>
    <property type="match status" value="1"/>
</dbReference>
<dbReference type="NCBIfam" id="TIGR01444">
    <property type="entry name" value="fkbM_fam"/>
    <property type="match status" value="1"/>
</dbReference>
<dbReference type="PANTHER" id="PTHR34203">
    <property type="entry name" value="METHYLTRANSFERASE, FKBM FAMILY PROTEIN"/>
    <property type="match status" value="1"/>
</dbReference>
<dbReference type="InterPro" id="IPR052514">
    <property type="entry name" value="SAM-dependent_MTase"/>
</dbReference>
<dbReference type="Pfam" id="PF05050">
    <property type="entry name" value="Methyltransf_21"/>
    <property type="match status" value="1"/>
</dbReference>
<gene>
    <name evidence="2" type="ORF">PGLA2088_LOCUS49506</name>
</gene>
<name>A0A813LVN7_POLGL</name>
<dbReference type="PANTHER" id="PTHR34203:SF15">
    <property type="entry name" value="SLL1173 PROTEIN"/>
    <property type="match status" value="1"/>
</dbReference>
<protein>
    <recommendedName>
        <fullName evidence="1">Methyltransferase FkbM domain-containing protein</fullName>
    </recommendedName>
</protein>
<reference evidence="2" key="1">
    <citation type="submission" date="2021-02" db="EMBL/GenBank/DDBJ databases">
        <authorList>
            <person name="Dougan E. K."/>
            <person name="Rhodes N."/>
            <person name="Thang M."/>
            <person name="Chan C."/>
        </authorList>
    </citation>
    <scope>NUCLEOTIDE SEQUENCE</scope>
</reference>
<evidence type="ECO:0000259" key="1">
    <source>
        <dbReference type="Pfam" id="PF05050"/>
    </source>
</evidence>
<organism evidence="2 3">
    <name type="scientific">Polarella glacialis</name>
    <name type="common">Dinoflagellate</name>
    <dbReference type="NCBI Taxonomy" id="89957"/>
    <lineage>
        <taxon>Eukaryota</taxon>
        <taxon>Sar</taxon>
        <taxon>Alveolata</taxon>
        <taxon>Dinophyceae</taxon>
        <taxon>Suessiales</taxon>
        <taxon>Suessiaceae</taxon>
        <taxon>Polarella</taxon>
    </lineage>
</organism>
<accession>A0A813LVN7</accession>
<sequence>MAVLAHPDIVSEAVASNGMWEVSGVDGMASRAQAQLPASGTFLDIGANLGYYSLLFAKKGYQVIAVEPSSHNRMAIEASLCMNPDIAGLVKVVPVALADKQEVNNTRCVLRSTNIQINIGNMFLSCGDIGAVKPCGPSEIACEEVPVRTLDSVLAELQPSSIDAVKIDIEGHECKVLASGGSLFSKYAPKLVQVETNVGDSLNCVKHSAASFSYQVRSLGGDTALIPALKLHLFLTQTQPV</sequence>
<dbReference type="InterPro" id="IPR029063">
    <property type="entry name" value="SAM-dependent_MTases_sf"/>
</dbReference>
<comment type="caution">
    <text evidence="2">The sequence shown here is derived from an EMBL/GenBank/DDBJ whole genome shotgun (WGS) entry which is preliminary data.</text>
</comment>
<dbReference type="EMBL" id="CAJNNW010037069">
    <property type="protein sequence ID" value="CAE8739184.1"/>
    <property type="molecule type" value="Genomic_DNA"/>
</dbReference>
<evidence type="ECO:0000313" key="3">
    <source>
        <dbReference type="Proteomes" id="UP000626109"/>
    </source>
</evidence>